<dbReference type="RefSeq" id="WP_221858866.1">
    <property type="nucleotide sequence ID" value="NZ_BAAAYV010000006.1"/>
</dbReference>
<dbReference type="Gene3D" id="3.40.30.10">
    <property type="entry name" value="Glutaredoxin"/>
    <property type="match status" value="1"/>
</dbReference>
<evidence type="ECO:0000256" key="1">
    <source>
        <dbReference type="SAM" id="Phobius"/>
    </source>
</evidence>
<dbReference type="Proteomes" id="UP001410795">
    <property type="component" value="Unassembled WGS sequence"/>
</dbReference>
<evidence type="ECO:0000259" key="2">
    <source>
        <dbReference type="Pfam" id="PF13462"/>
    </source>
</evidence>
<dbReference type="SUPFAM" id="SSF52833">
    <property type="entry name" value="Thioredoxin-like"/>
    <property type="match status" value="1"/>
</dbReference>
<dbReference type="InterPro" id="IPR012336">
    <property type="entry name" value="Thioredoxin-like_fold"/>
</dbReference>
<sequence length="221" mass="23363">MMAGTAKTNWVAIWISAAVVVLLVAVAGLVVWMNNQATAPAESPASASIDEATGAISLGEGPDVLETYVDFMCPYCGQFEESWGETIAEQVTEGALTLKVYPVSILDRASQGTEFSTRAANAMYCVAEDNADAAYPFMDLMYANQPSESTPGLTDEEIIAYAERAGADGAADCIADRTYADFVTQTTDALPGGGTPAVLLNGETLNWQLTAEEELLPRLQG</sequence>
<feature type="domain" description="Thioredoxin-like fold" evidence="2">
    <location>
        <begin position="61"/>
        <end position="213"/>
    </location>
</feature>
<dbReference type="EMBL" id="BAAAYV010000006">
    <property type="protein sequence ID" value="GAA3655837.1"/>
    <property type="molecule type" value="Genomic_DNA"/>
</dbReference>
<dbReference type="InterPro" id="IPR036249">
    <property type="entry name" value="Thioredoxin-like_sf"/>
</dbReference>
<keyword evidence="1" id="KW-0472">Membrane</keyword>
<accession>A0ABP7BDG6</accession>
<evidence type="ECO:0000313" key="4">
    <source>
        <dbReference type="Proteomes" id="UP001410795"/>
    </source>
</evidence>
<keyword evidence="1" id="KW-1133">Transmembrane helix</keyword>
<dbReference type="CDD" id="cd02972">
    <property type="entry name" value="DsbA_family"/>
    <property type="match status" value="1"/>
</dbReference>
<feature type="transmembrane region" description="Helical" evidence="1">
    <location>
        <begin position="12"/>
        <end position="33"/>
    </location>
</feature>
<organism evidence="3 4">
    <name type="scientific">Microbacterium marinilacus</name>
    <dbReference type="NCBI Taxonomy" id="415209"/>
    <lineage>
        <taxon>Bacteria</taxon>
        <taxon>Bacillati</taxon>
        <taxon>Actinomycetota</taxon>
        <taxon>Actinomycetes</taxon>
        <taxon>Micrococcales</taxon>
        <taxon>Microbacteriaceae</taxon>
        <taxon>Microbacterium</taxon>
    </lineage>
</organism>
<dbReference type="Pfam" id="PF13462">
    <property type="entry name" value="Thioredoxin_4"/>
    <property type="match status" value="1"/>
</dbReference>
<comment type="caution">
    <text evidence="3">The sequence shown here is derived from an EMBL/GenBank/DDBJ whole genome shotgun (WGS) entry which is preliminary data.</text>
</comment>
<evidence type="ECO:0000313" key="3">
    <source>
        <dbReference type="EMBL" id="GAA3655837.1"/>
    </source>
</evidence>
<name>A0ABP7BDG6_9MICO</name>
<protein>
    <recommendedName>
        <fullName evidence="2">Thioredoxin-like fold domain-containing protein</fullName>
    </recommendedName>
</protein>
<keyword evidence="4" id="KW-1185">Reference proteome</keyword>
<reference evidence="4" key="1">
    <citation type="journal article" date="2019" name="Int. J. Syst. Evol. Microbiol.">
        <title>The Global Catalogue of Microorganisms (GCM) 10K type strain sequencing project: providing services to taxonomists for standard genome sequencing and annotation.</title>
        <authorList>
            <consortium name="The Broad Institute Genomics Platform"/>
            <consortium name="The Broad Institute Genome Sequencing Center for Infectious Disease"/>
            <person name="Wu L."/>
            <person name="Ma J."/>
        </authorList>
    </citation>
    <scope>NUCLEOTIDE SEQUENCE [LARGE SCALE GENOMIC DNA]</scope>
    <source>
        <strain evidence="4">JCM 16546</strain>
    </source>
</reference>
<proteinExistence type="predicted"/>
<gene>
    <name evidence="3" type="ORF">GCM10022202_15030</name>
</gene>
<keyword evidence="1" id="KW-0812">Transmembrane</keyword>